<dbReference type="AlphaFoldDB" id="A0AA86TPJ2"/>
<sequence>MADTLQEKMVQEAAILYNFVIYVCNDKGKSSFVDIFSKNVQYINSCEEKKLCSLLRLYNTFHDFEPMVLVHLNEFLPLDLRYDITHDPLNVELPPILVEHMATCPELHMAPEEDLYPQTLNLTVLFFVDTLNQIVPQPIAEQFKLLLSRFVQSQPDTSTEVLQFIVQSAELISEFPELLAGLLIHLGVAWQNYAVEMMKFVSIQQIAKAYGVYENVSSQDTFRRIVECIELNKLNDTQLQWRANLILHTQNQTKLMRAQHL</sequence>
<gene>
    <name evidence="1" type="ORF">HINF_LOCUS12464</name>
    <name evidence="2" type="ORF">HINF_LOCUS70125</name>
</gene>
<dbReference type="EMBL" id="CAXDID020000521">
    <property type="protein sequence ID" value="CAL6099531.1"/>
    <property type="molecule type" value="Genomic_DNA"/>
</dbReference>
<protein>
    <submittedName>
        <fullName evidence="1">Uncharacterized protein</fullName>
    </submittedName>
</protein>
<reference evidence="2 3" key="2">
    <citation type="submission" date="2024-07" db="EMBL/GenBank/DDBJ databases">
        <authorList>
            <person name="Akdeniz Z."/>
        </authorList>
    </citation>
    <scope>NUCLEOTIDE SEQUENCE [LARGE SCALE GENOMIC DNA]</scope>
</reference>
<accession>A0AA86TPJ2</accession>
<name>A0AA86TPJ2_9EUKA</name>
<dbReference type="Proteomes" id="UP001642409">
    <property type="component" value="Unassembled WGS sequence"/>
</dbReference>
<comment type="caution">
    <text evidence="1">The sequence shown here is derived from an EMBL/GenBank/DDBJ whole genome shotgun (WGS) entry which is preliminary data.</text>
</comment>
<evidence type="ECO:0000313" key="1">
    <source>
        <dbReference type="EMBL" id="CAI9924819.1"/>
    </source>
</evidence>
<evidence type="ECO:0000313" key="3">
    <source>
        <dbReference type="Proteomes" id="UP001642409"/>
    </source>
</evidence>
<evidence type="ECO:0000313" key="2">
    <source>
        <dbReference type="EMBL" id="CAL6099531.1"/>
    </source>
</evidence>
<reference evidence="1" key="1">
    <citation type="submission" date="2023-06" db="EMBL/GenBank/DDBJ databases">
        <authorList>
            <person name="Kurt Z."/>
        </authorList>
    </citation>
    <scope>NUCLEOTIDE SEQUENCE</scope>
</reference>
<proteinExistence type="predicted"/>
<dbReference type="EMBL" id="CATOUU010000324">
    <property type="protein sequence ID" value="CAI9924819.1"/>
    <property type="molecule type" value="Genomic_DNA"/>
</dbReference>
<organism evidence="1">
    <name type="scientific">Hexamita inflata</name>
    <dbReference type="NCBI Taxonomy" id="28002"/>
    <lineage>
        <taxon>Eukaryota</taxon>
        <taxon>Metamonada</taxon>
        <taxon>Diplomonadida</taxon>
        <taxon>Hexamitidae</taxon>
        <taxon>Hexamitinae</taxon>
        <taxon>Hexamita</taxon>
    </lineage>
</organism>
<keyword evidence="3" id="KW-1185">Reference proteome</keyword>